<organism evidence="17 18">
    <name type="scientific">Rotaria socialis</name>
    <dbReference type="NCBI Taxonomy" id="392032"/>
    <lineage>
        <taxon>Eukaryota</taxon>
        <taxon>Metazoa</taxon>
        <taxon>Spiralia</taxon>
        <taxon>Gnathifera</taxon>
        <taxon>Rotifera</taxon>
        <taxon>Eurotatoria</taxon>
        <taxon>Bdelloidea</taxon>
        <taxon>Philodinida</taxon>
        <taxon>Philodinidae</taxon>
        <taxon>Rotaria</taxon>
    </lineage>
</organism>
<dbReference type="GO" id="GO:0015421">
    <property type="term" value="F:ABC-type oligopeptide transporter activity"/>
    <property type="evidence" value="ECO:0007669"/>
    <property type="project" value="TreeGrafter"/>
</dbReference>
<dbReference type="InterPro" id="IPR037724">
    <property type="entry name" value="C2E_Ferlin"/>
</dbReference>
<feature type="domain" description="ABC transmembrane type-1" evidence="16">
    <location>
        <begin position="685"/>
        <end position="988"/>
    </location>
</feature>
<accession>A0A820ETB5</accession>
<keyword evidence="11" id="KW-0325">Glycoprotein</keyword>
<keyword evidence="9 13" id="KW-1133">Transmembrane helix</keyword>
<feature type="transmembrane region" description="Helical" evidence="13">
    <location>
        <begin position="922"/>
        <end position="947"/>
    </location>
</feature>
<dbReference type="InterPro" id="IPR027417">
    <property type="entry name" value="P-loop_NTPase"/>
</dbReference>
<evidence type="ECO:0000256" key="2">
    <source>
        <dbReference type="ARBA" id="ARBA00007577"/>
    </source>
</evidence>
<keyword evidence="4 13" id="KW-0812">Transmembrane</keyword>
<dbReference type="Pfam" id="PF00664">
    <property type="entry name" value="ABC_membrane"/>
    <property type="match status" value="2"/>
</dbReference>
<feature type="transmembrane region" description="Helical" evidence="13">
    <location>
        <begin position="959"/>
        <end position="980"/>
    </location>
</feature>
<comment type="subcellular location">
    <subcellularLocation>
        <location evidence="1">Membrane</location>
        <topology evidence="1">Multi-pass membrane protein</topology>
    </subcellularLocation>
</comment>
<feature type="domain" description="C2" evidence="14">
    <location>
        <begin position="309"/>
        <end position="458"/>
    </location>
</feature>
<dbReference type="Pfam" id="PF16165">
    <property type="entry name" value="Ferlin_C"/>
    <property type="match status" value="1"/>
</dbReference>
<keyword evidence="6" id="KW-0547">Nucleotide-binding</keyword>
<dbReference type="Gene3D" id="1.20.1560.10">
    <property type="entry name" value="ABC transporter type 1, transmembrane domain"/>
    <property type="match status" value="1"/>
</dbReference>
<dbReference type="FunFam" id="1.20.1560.10:FF:000018">
    <property type="entry name" value="ATP-binding cassette subfamily B member 11"/>
    <property type="match status" value="1"/>
</dbReference>
<evidence type="ECO:0000313" key="17">
    <source>
        <dbReference type="EMBL" id="CAF4250892.1"/>
    </source>
</evidence>
<feature type="transmembrane region" description="Helical" evidence="13">
    <location>
        <begin position="681"/>
        <end position="705"/>
    </location>
</feature>
<keyword evidence="18" id="KW-1185">Reference proteome</keyword>
<dbReference type="InterPro" id="IPR036640">
    <property type="entry name" value="ABC1_TM_sf"/>
</dbReference>
<comment type="caution">
    <text evidence="17">The sequence shown here is derived from an EMBL/GenBank/DDBJ whole genome shotgun (WGS) entry which is preliminary data.</text>
</comment>
<feature type="transmembrane region" description="Helical" evidence="13">
    <location>
        <begin position="746"/>
        <end position="765"/>
    </location>
</feature>
<feature type="domain" description="ABC transporter" evidence="15">
    <location>
        <begin position="1503"/>
        <end position="1740"/>
    </location>
</feature>
<dbReference type="SUPFAM" id="SSF90123">
    <property type="entry name" value="ABC transporter transmembrane region"/>
    <property type="match status" value="2"/>
</dbReference>
<dbReference type="InterPro" id="IPR013830">
    <property type="entry name" value="SGNH_hydro"/>
</dbReference>
<evidence type="ECO:0000256" key="7">
    <source>
        <dbReference type="ARBA" id="ARBA00022840"/>
    </source>
</evidence>
<dbReference type="SMART" id="SM00382">
    <property type="entry name" value="AAA"/>
    <property type="match status" value="2"/>
</dbReference>
<dbReference type="CDD" id="cd18578">
    <property type="entry name" value="ABC_6TM_Pgp_ABCB1_D2_like"/>
    <property type="match status" value="1"/>
</dbReference>
<dbReference type="InterPro" id="IPR032362">
    <property type="entry name" value="Ferlin_C"/>
</dbReference>
<feature type="transmembrane region" description="Helical" evidence="13">
    <location>
        <begin position="1468"/>
        <end position="1490"/>
    </location>
</feature>
<dbReference type="Gene3D" id="3.40.50.300">
    <property type="entry name" value="P-loop containing nucleotide triphosphate hydrolases"/>
    <property type="match status" value="2"/>
</dbReference>
<dbReference type="CDD" id="cd00229">
    <property type="entry name" value="SGNH_hydrolase"/>
    <property type="match status" value="1"/>
</dbReference>
<dbReference type="InterPro" id="IPR011527">
    <property type="entry name" value="ABC1_TM_dom"/>
</dbReference>
<keyword evidence="5" id="KW-0677">Repeat</keyword>
<dbReference type="FunFam" id="3.40.50.300:FF:000479">
    <property type="entry name" value="Multidrug resistance protein 1A"/>
    <property type="match status" value="1"/>
</dbReference>
<dbReference type="CDD" id="cd03249">
    <property type="entry name" value="ABC_MTABC3_MDL1_MDL2"/>
    <property type="match status" value="2"/>
</dbReference>
<dbReference type="CDD" id="cd04037">
    <property type="entry name" value="C2E_Ferlin"/>
    <property type="match status" value="1"/>
</dbReference>
<evidence type="ECO:0000256" key="1">
    <source>
        <dbReference type="ARBA" id="ARBA00004141"/>
    </source>
</evidence>
<evidence type="ECO:0000256" key="13">
    <source>
        <dbReference type="SAM" id="Phobius"/>
    </source>
</evidence>
<dbReference type="Pfam" id="PF00168">
    <property type="entry name" value="C2"/>
    <property type="match status" value="2"/>
</dbReference>
<dbReference type="EMBL" id="CAJOBP010001073">
    <property type="protein sequence ID" value="CAF4250892.1"/>
    <property type="molecule type" value="Genomic_DNA"/>
</dbReference>
<feature type="non-terminal residue" evidence="17">
    <location>
        <position position="1"/>
    </location>
</feature>
<dbReference type="InterPro" id="IPR003593">
    <property type="entry name" value="AAA+_ATPase"/>
</dbReference>
<feature type="transmembrane region" description="Helical" evidence="13">
    <location>
        <begin position="1395"/>
        <end position="1419"/>
    </location>
</feature>
<dbReference type="Gene3D" id="3.40.50.1110">
    <property type="entry name" value="SGNH hydrolase"/>
    <property type="match status" value="1"/>
</dbReference>
<feature type="coiled-coil region" evidence="12">
    <location>
        <begin position="634"/>
        <end position="661"/>
    </location>
</feature>
<evidence type="ECO:0000256" key="11">
    <source>
        <dbReference type="ARBA" id="ARBA00023180"/>
    </source>
</evidence>
<dbReference type="GO" id="GO:0005743">
    <property type="term" value="C:mitochondrial inner membrane"/>
    <property type="evidence" value="ECO:0007669"/>
    <property type="project" value="TreeGrafter"/>
</dbReference>
<evidence type="ECO:0000313" key="18">
    <source>
        <dbReference type="Proteomes" id="UP000663873"/>
    </source>
</evidence>
<dbReference type="InterPro" id="IPR037725">
    <property type="entry name" value="C2F_Ferlin"/>
</dbReference>
<evidence type="ECO:0000256" key="8">
    <source>
        <dbReference type="ARBA" id="ARBA00022967"/>
    </source>
</evidence>
<dbReference type="GO" id="GO:0005524">
    <property type="term" value="F:ATP binding"/>
    <property type="evidence" value="ECO:0007669"/>
    <property type="project" value="UniProtKB-KW"/>
</dbReference>
<dbReference type="PROSITE" id="PS50929">
    <property type="entry name" value="ABC_TM1F"/>
    <property type="match status" value="2"/>
</dbReference>
<evidence type="ECO:0000259" key="16">
    <source>
        <dbReference type="PROSITE" id="PS50929"/>
    </source>
</evidence>
<feature type="domain" description="ABC transmembrane type-1" evidence="16">
    <location>
        <begin position="1354"/>
        <end position="1524"/>
    </location>
</feature>
<protein>
    <submittedName>
        <fullName evidence="17">Uncharacterized protein</fullName>
    </submittedName>
</protein>
<keyword evidence="12" id="KW-0175">Coiled coil</keyword>
<gene>
    <name evidence="17" type="ORF">UJA718_LOCUS9538</name>
</gene>
<evidence type="ECO:0000259" key="14">
    <source>
        <dbReference type="PROSITE" id="PS50004"/>
    </source>
</evidence>
<dbReference type="SUPFAM" id="SSF52540">
    <property type="entry name" value="P-loop containing nucleoside triphosphate hydrolases"/>
    <property type="match status" value="2"/>
</dbReference>
<evidence type="ECO:0000259" key="15">
    <source>
        <dbReference type="PROSITE" id="PS50893"/>
    </source>
</evidence>
<evidence type="ECO:0000256" key="5">
    <source>
        <dbReference type="ARBA" id="ARBA00022737"/>
    </source>
</evidence>
<feature type="domain" description="ABC transporter" evidence="15">
    <location>
        <begin position="1023"/>
        <end position="1256"/>
    </location>
</feature>
<evidence type="ECO:0000256" key="4">
    <source>
        <dbReference type="ARBA" id="ARBA00022692"/>
    </source>
</evidence>
<dbReference type="InterPro" id="IPR035892">
    <property type="entry name" value="C2_domain_sf"/>
</dbReference>
<feature type="transmembrane region" description="Helical" evidence="13">
    <location>
        <begin position="560"/>
        <end position="582"/>
    </location>
</feature>
<dbReference type="Pfam" id="PF22901">
    <property type="entry name" value="dsrm_Ferlin"/>
    <property type="match status" value="1"/>
</dbReference>
<reference evidence="17" key="1">
    <citation type="submission" date="2021-02" db="EMBL/GenBank/DDBJ databases">
        <authorList>
            <person name="Nowell W R."/>
        </authorList>
    </citation>
    <scope>NUCLEOTIDE SEQUENCE</scope>
</reference>
<dbReference type="Pfam" id="PF13472">
    <property type="entry name" value="Lipase_GDSL_2"/>
    <property type="match status" value="1"/>
</dbReference>
<feature type="domain" description="C2" evidence="14">
    <location>
        <begin position="51"/>
        <end position="170"/>
    </location>
</feature>
<dbReference type="InterPro" id="IPR017871">
    <property type="entry name" value="ABC_transporter-like_CS"/>
</dbReference>
<feature type="transmembrane region" description="Helical" evidence="13">
    <location>
        <begin position="1350"/>
        <end position="1375"/>
    </location>
</feature>
<feature type="transmembrane region" description="Helical" evidence="13">
    <location>
        <begin position="822"/>
        <end position="839"/>
    </location>
</feature>
<dbReference type="Gene3D" id="2.60.40.150">
    <property type="entry name" value="C2 domain"/>
    <property type="match status" value="2"/>
</dbReference>
<dbReference type="SUPFAM" id="SSF52266">
    <property type="entry name" value="SGNH hydrolase"/>
    <property type="match status" value="1"/>
</dbReference>
<dbReference type="GO" id="GO:0090374">
    <property type="term" value="P:oligopeptide export from mitochondrion"/>
    <property type="evidence" value="ECO:0007669"/>
    <property type="project" value="TreeGrafter"/>
</dbReference>
<keyword evidence="10 13" id="KW-0472">Membrane</keyword>
<dbReference type="PROSITE" id="PS50893">
    <property type="entry name" value="ABC_TRANSPORTER_2"/>
    <property type="match status" value="2"/>
</dbReference>
<evidence type="ECO:0000256" key="3">
    <source>
        <dbReference type="ARBA" id="ARBA00022448"/>
    </source>
</evidence>
<dbReference type="InterPro" id="IPR036514">
    <property type="entry name" value="SGNH_hydro_sf"/>
</dbReference>
<dbReference type="PANTHER" id="PTHR43394:SF27">
    <property type="entry name" value="ATP-DEPENDENT TRANSLOCASE ABCB1-LIKE"/>
    <property type="match status" value="1"/>
</dbReference>
<evidence type="ECO:0000256" key="12">
    <source>
        <dbReference type="SAM" id="Coils"/>
    </source>
</evidence>
<dbReference type="InterPro" id="IPR000008">
    <property type="entry name" value="C2_dom"/>
</dbReference>
<dbReference type="InterPro" id="IPR039421">
    <property type="entry name" value="Type_1_exporter"/>
</dbReference>
<dbReference type="PROSITE" id="PS00211">
    <property type="entry name" value="ABC_TRANSPORTER_1"/>
    <property type="match status" value="2"/>
</dbReference>
<keyword evidence="3" id="KW-0813">Transport</keyword>
<dbReference type="SUPFAM" id="SSF49562">
    <property type="entry name" value="C2 domain (Calcium/lipid-binding domain, CaLB)"/>
    <property type="match status" value="2"/>
</dbReference>
<dbReference type="Proteomes" id="UP000663873">
    <property type="component" value="Unassembled WGS sequence"/>
</dbReference>
<dbReference type="PANTHER" id="PTHR43394">
    <property type="entry name" value="ATP-DEPENDENT PERMEASE MDL1, MITOCHONDRIAL"/>
    <property type="match status" value="1"/>
</dbReference>
<evidence type="ECO:0000256" key="10">
    <source>
        <dbReference type="ARBA" id="ARBA00023136"/>
    </source>
</evidence>
<feature type="transmembrane region" description="Helical" evidence="13">
    <location>
        <begin position="845"/>
        <end position="866"/>
    </location>
</feature>
<dbReference type="InterPro" id="IPR055072">
    <property type="entry name" value="Ferlin_DSRM"/>
</dbReference>
<evidence type="ECO:0000256" key="9">
    <source>
        <dbReference type="ARBA" id="ARBA00022989"/>
    </source>
</evidence>
<proteinExistence type="inferred from homology"/>
<dbReference type="Pfam" id="PF00005">
    <property type="entry name" value="ABC_tran"/>
    <property type="match status" value="2"/>
</dbReference>
<sequence length="1928" mass="216792">GKLYIRQIQSESLSQQGSARNHKNPLQTSAMASTFNPQLHLQDQSVMGRAAKMDPMLQFDYNRNPITLKCRLYIIKAILYRGWDQSGKADPFIKIALNNTTVIDDTAGKLQNTLEPVFGKSFEFDVQLPFENLIRIQLWDWDMTSSNDMIAETKIDIENRWFSCHRATCGLAKRYDSAGYNIWRDTKKPTQILEEFCRTVNINAPVYAPDFGSVAVGDERFKCDHECLEFMKLTIDTEKLHRKAHHESTDDYLKENTALSALHEWGKKINPKHALVTEHIECRSLFNPIYPGTEQGKLEMWLDFFPMSRPPGSAMTDITPPKPTNYQLRVTVWNTADVELNDENILTGEKTSDIYVKAWIIGEKTDVQQTDIHYRSLTGEGNFNWRFIFDFQFLDIEQKIVFESKDSVFQVGNTVKKIPPRVVIRVYDADFFSADDFLGECILNLTSLKCGSKTSDSCKAKILDAKHEGINLFTKKRIAGWWPMIAPQKQGEIRGEDLLGGKLEAEFSLITAEEAEQNPVGKAREAPQPLDEPNRPKNSFLWFLSPWKTFRYIIWRSYKWTLLLSIFIFLILVCLLIGLWTLPGEITKQVFTTTRSILNENLKMNTKVAPLNSDPTKQSNEQDIGNKVPYDSMETKLELNKEILENELREETEEVPQKGKKPDGPKLKPYEIYKYANKWDLLFMLLGTIAALASGCAMPIMMWLFQSVTNSLVSIGKTNSTTTTNCYVDPSGSTDPIASIKGIIKWYATLGACSIAVHWMAYGFWMTTAERQLRRIRYGLFGSIMRQEIGWFDCLNAGQLSSRLIEDLDTIREGIGFRVGDFLCLLSRIIATLIFSLYTGWKLTLVFLSISPLIVLSFNLLIRVIVRYTARELKAYSKANAIAQEVLGAIRTVTAFGGQNKEIQRYEKNLTKGRHIGIQKGVMLGITQGLVNIVLYGGIAIIFWYGPYLIRTECKDYSAGHWMVIFISCLTSTFALANLVPNIQAFAEALGSGGYVFDIIQRQSKINVFDNVGEIPSKFTGDIEFKNVHFTFPSRQEAPILNGLNVKIPSGKTLALCGPSGCGKSTTIQLIQRFYDPEQGQITLDGHDIRSLNLRWLRSNIGIVSQEPVLFFGTIENNIRYGKLDATDEEVIAAAKMANAHDFIMQLPHNYKTSSGDKLSGGQKQRVAIARALISNPKILLLDEATSALDNQGEKLVQEALDKAKEGRTTIVIAHRLSTIKNADIIVGIEHGQVVEYGSHNELMQHKGLYYELVTAQTEKEKEVESDIENEMEETLARQAGESIKHKMRRPPRRMSIMMRRSSIVSVKSVISETTSETGHDGVIVEDAERKPSFSMPFLFKILRLNSPEWLYLVIGGFASLVFGAVMPSFALVFSEVFGALAETDLQKQEDEIRMYTYVIFLVGAAGAISQIISSVALAKAGEELTMRIRILSFKSMLRQEIGWFDLDQNNLGALVTRLSSDASALKGFTGPTFGAALNAIGALITALVISFTTGWKLTLVILCFTPLMVFTARPKLRILRHLNLSCSSGETTALVGPSGSGKSTTVALIQRFYDPLTGTVLLDGHDVKTLNIQWLRSVLGLVQQEPVLFNLSIRDNIAYGDNSRQLTQDDIQQAALKANIHAIITSLPQGYDTLCGAKGGQLSGGQKQRIAIARALVRNPKILLLDEATSALDNKSERIVQEALDQARTGRTCLTIAHRLSTIRNSEKICVVDRGQIKESGRHDQLIQKQGIYYKLNMAQERASDTVGIGTLNPSRGGWVPKFASLICAEQTIHLGRSGSALSDAIHQQLPNVITIWLAVNDFNRQVYNKSILNSYTSNLNEIVSQLRNKFDKDTRILADNIPDLSKVVAEVYQFLIEESKRWNNSIKQIVYEHRCDLVDLYSYWKKLGEHPEYISFDGFHPSAEGFHPSAEGYERLAQIFFQQYLK</sequence>
<keyword evidence="8" id="KW-1278">Translocase</keyword>
<dbReference type="PROSITE" id="PS50004">
    <property type="entry name" value="C2"/>
    <property type="match status" value="2"/>
</dbReference>
<evidence type="ECO:0000256" key="6">
    <source>
        <dbReference type="ARBA" id="ARBA00022741"/>
    </source>
</evidence>
<keyword evidence="7" id="KW-0067">ATP-binding</keyword>
<dbReference type="GO" id="GO:0016887">
    <property type="term" value="F:ATP hydrolysis activity"/>
    <property type="evidence" value="ECO:0007669"/>
    <property type="project" value="InterPro"/>
</dbReference>
<dbReference type="FunFam" id="3.40.50.300:FF:000205">
    <property type="entry name" value="ABC transporter B family member 4"/>
    <property type="match status" value="1"/>
</dbReference>
<comment type="similarity">
    <text evidence="2">Belongs to the ABC transporter superfamily. ABCB family. Multidrug resistance exporter (TC 3.A.1.201) subfamily.</text>
</comment>
<name>A0A820ETB5_9BILA</name>
<dbReference type="CDD" id="cd18577">
    <property type="entry name" value="ABC_6TM_Pgp_ABCB1_D1_like"/>
    <property type="match status" value="1"/>
</dbReference>
<dbReference type="SMART" id="SM00239">
    <property type="entry name" value="C2"/>
    <property type="match status" value="2"/>
</dbReference>
<dbReference type="CDD" id="cd08374">
    <property type="entry name" value="C2F_Ferlin"/>
    <property type="match status" value="1"/>
</dbReference>
<dbReference type="InterPro" id="IPR003439">
    <property type="entry name" value="ABC_transporter-like_ATP-bd"/>
</dbReference>